<evidence type="ECO:0000256" key="2">
    <source>
        <dbReference type="ARBA" id="ARBA00009948"/>
    </source>
</evidence>
<dbReference type="PROSITE" id="PS00885">
    <property type="entry name" value="EPSP_SYNTHASE_2"/>
    <property type="match status" value="1"/>
</dbReference>
<dbReference type="InterPro" id="IPR023193">
    <property type="entry name" value="EPSP_synthase_CS"/>
</dbReference>
<dbReference type="InterPro" id="IPR036968">
    <property type="entry name" value="Enolpyruvate_Tfrase_sf"/>
</dbReference>
<feature type="binding site" evidence="7">
    <location>
        <position position="387"/>
    </location>
    <ligand>
        <name>phosphoenolpyruvate</name>
        <dbReference type="ChEBI" id="CHEBI:58702"/>
    </ligand>
</feature>
<keyword evidence="3 7" id="KW-0028">Amino-acid biosynthesis</keyword>
<evidence type="ECO:0000256" key="5">
    <source>
        <dbReference type="ARBA" id="ARBA00023141"/>
    </source>
</evidence>
<feature type="domain" description="Enolpyruvate transferase" evidence="8">
    <location>
        <begin position="5"/>
        <end position="422"/>
    </location>
</feature>
<keyword evidence="4 7" id="KW-0808">Transferase</keyword>
<dbReference type="PANTHER" id="PTHR21090">
    <property type="entry name" value="AROM/DEHYDROQUINATE SYNTHASE"/>
    <property type="match status" value="1"/>
</dbReference>
<feature type="binding site" evidence="7">
    <location>
        <position position="25"/>
    </location>
    <ligand>
        <name>3-phosphoshikimate</name>
        <dbReference type="ChEBI" id="CHEBI:145989"/>
    </ligand>
</feature>
<protein>
    <recommendedName>
        <fullName evidence="7">3-phosphoshikimate 1-carboxyvinyltransferase</fullName>
        <ecNumber evidence="7">2.5.1.19</ecNumber>
    </recommendedName>
    <alternativeName>
        <fullName evidence="7">5-enolpyruvylshikimate-3-phosphate synthase</fullName>
        <shortName evidence="7">EPSP synthase</shortName>
        <shortName evidence="7">EPSPS</shortName>
    </alternativeName>
</protein>
<feature type="binding site" evidence="7">
    <location>
        <position position="341"/>
    </location>
    <ligand>
        <name>3-phosphoshikimate</name>
        <dbReference type="ChEBI" id="CHEBI:145989"/>
    </ligand>
</feature>
<comment type="subcellular location">
    <subcellularLocation>
        <location evidence="7">Cytoplasm</location>
    </subcellularLocation>
</comment>
<dbReference type="SUPFAM" id="SSF55205">
    <property type="entry name" value="EPT/RTPC-like"/>
    <property type="match status" value="1"/>
</dbReference>
<keyword evidence="10" id="KW-1185">Reference proteome</keyword>
<dbReference type="NCBIfam" id="TIGR01356">
    <property type="entry name" value="aroA"/>
    <property type="match status" value="1"/>
</dbReference>
<feature type="active site" description="Proton acceptor" evidence="7">
    <location>
        <position position="314"/>
    </location>
</feature>
<feature type="binding site" evidence="7">
    <location>
        <position position="345"/>
    </location>
    <ligand>
        <name>phosphoenolpyruvate</name>
        <dbReference type="ChEBI" id="CHEBI:58702"/>
    </ligand>
</feature>
<feature type="binding site" evidence="7">
    <location>
        <position position="168"/>
    </location>
    <ligand>
        <name>3-phosphoshikimate</name>
        <dbReference type="ChEBI" id="CHEBI:145989"/>
    </ligand>
</feature>
<feature type="binding site" evidence="7">
    <location>
        <position position="168"/>
    </location>
    <ligand>
        <name>phosphoenolpyruvate</name>
        <dbReference type="ChEBI" id="CHEBI:58702"/>
    </ligand>
</feature>
<comment type="caution">
    <text evidence="7">Lacks conserved residue(s) required for the propagation of feature annotation.</text>
</comment>
<sequence>MIEINPTSRINGEIHVPGDKSISHRAAFLGALTRDGVEVSNFSPGQDCASTLACLEAMGCAVEQDKALNTVKIKAPAGLKEPKDVLDAKNSGTTARLLLGLLSGIPNLFAVVTGDESLKRRPMGRVVKPLVAMGAKIDGREFGERLPLAVRGRKLSGGVHALQVASAQVKTAILLAGLGAQGATTVIEPSPTRDHTEIMLEYLGVPVLKDGLKVTVYPTSSIPGGSWRIPGDFSAAAFWIVAAAITAESELRIKEVNVNPTRTGLLKVLERMGLDHAIEDETLSGGERTATVAVRSSRLKGTTVSPEEVPSLIDELPVLAVAATQAEGITEIRGARELRVKESDRIHAMAINLKALGAQIQETDDGWIIKGRTALLGGRAKSFGDHRVAMAMAVAGLVATGPVCIEDEECVSISYPGFFDDLTELTQTCLKEVSS</sequence>
<reference evidence="9 10" key="1">
    <citation type="submission" date="2016-11" db="EMBL/GenBank/DDBJ databases">
        <authorList>
            <person name="Varghese N."/>
            <person name="Submissions S."/>
        </authorList>
    </citation>
    <scope>NUCLEOTIDE SEQUENCE [LARGE SCALE GENOMIC DNA]</scope>
    <source>
        <strain evidence="9 10">DSM 20664</strain>
    </source>
</reference>
<comment type="similarity">
    <text evidence="2 7">Belongs to the EPSP synthase family.</text>
</comment>
<dbReference type="PIRSF" id="PIRSF000505">
    <property type="entry name" value="EPSPS"/>
    <property type="match status" value="1"/>
</dbReference>
<evidence type="ECO:0000256" key="3">
    <source>
        <dbReference type="ARBA" id="ARBA00022605"/>
    </source>
</evidence>
<dbReference type="RefSeq" id="WP_074199607.1">
    <property type="nucleotide sequence ID" value="NZ_FSQZ01000001.1"/>
</dbReference>
<name>A0ABY1JDQ3_9BACT</name>
<comment type="caution">
    <text evidence="9">The sequence shown here is derived from an EMBL/GenBank/DDBJ whole genome shotgun (WGS) entry which is preliminary data.</text>
</comment>
<feature type="binding site" evidence="7">
    <location>
        <position position="21"/>
    </location>
    <ligand>
        <name>3-phosphoshikimate</name>
        <dbReference type="ChEBI" id="CHEBI:145989"/>
    </ligand>
</feature>
<keyword evidence="5 7" id="KW-0057">Aromatic amino acid biosynthesis</keyword>
<evidence type="ECO:0000256" key="4">
    <source>
        <dbReference type="ARBA" id="ARBA00022679"/>
    </source>
</evidence>
<dbReference type="InterPro" id="IPR006264">
    <property type="entry name" value="EPSP_synthase"/>
</dbReference>
<dbReference type="Gene3D" id="3.65.10.10">
    <property type="entry name" value="Enolpyruvate transferase domain"/>
    <property type="match status" value="2"/>
</dbReference>
<feature type="binding site" evidence="7">
    <location>
        <position position="121"/>
    </location>
    <ligand>
        <name>phosphoenolpyruvate</name>
        <dbReference type="ChEBI" id="CHEBI:58702"/>
    </ligand>
</feature>
<dbReference type="EC" id="2.5.1.19" evidence="7"/>
<dbReference type="Pfam" id="PF00275">
    <property type="entry name" value="EPSP_synthase"/>
    <property type="match status" value="1"/>
</dbReference>
<dbReference type="PANTHER" id="PTHR21090:SF5">
    <property type="entry name" value="PENTAFUNCTIONAL AROM POLYPEPTIDE"/>
    <property type="match status" value="1"/>
</dbReference>
<proteinExistence type="inferred from homology"/>
<evidence type="ECO:0000259" key="8">
    <source>
        <dbReference type="Pfam" id="PF00275"/>
    </source>
</evidence>
<feature type="binding site" evidence="7">
    <location>
        <position position="166"/>
    </location>
    <ligand>
        <name>3-phosphoshikimate</name>
        <dbReference type="ChEBI" id="CHEBI:145989"/>
    </ligand>
</feature>
<evidence type="ECO:0000256" key="7">
    <source>
        <dbReference type="HAMAP-Rule" id="MF_00210"/>
    </source>
</evidence>
<keyword evidence="7" id="KW-0963">Cytoplasm</keyword>
<evidence type="ECO:0000313" key="10">
    <source>
        <dbReference type="Proteomes" id="UP000185093"/>
    </source>
</evidence>
<dbReference type="CDD" id="cd01556">
    <property type="entry name" value="EPSP_synthase"/>
    <property type="match status" value="1"/>
</dbReference>
<dbReference type="PROSITE" id="PS00104">
    <property type="entry name" value="EPSP_SYNTHASE_1"/>
    <property type="match status" value="1"/>
</dbReference>
<comment type="subunit">
    <text evidence="7">Monomer.</text>
</comment>
<feature type="binding site" evidence="7">
    <location>
        <position position="314"/>
    </location>
    <ligand>
        <name>3-phosphoshikimate</name>
        <dbReference type="ChEBI" id="CHEBI:145989"/>
    </ligand>
</feature>
<comment type="pathway">
    <text evidence="1 7">Metabolic intermediate biosynthesis; chorismate biosynthesis; chorismate from D-erythrose 4-phosphate and phosphoenolpyruvate: step 6/7.</text>
</comment>
<evidence type="ECO:0000256" key="6">
    <source>
        <dbReference type="ARBA" id="ARBA00044633"/>
    </source>
</evidence>
<dbReference type="Proteomes" id="UP000185093">
    <property type="component" value="Unassembled WGS sequence"/>
</dbReference>
<evidence type="ECO:0000313" key="9">
    <source>
        <dbReference type="EMBL" id="SIN69151.1"/>
    </source>
</evidence>
<dbReference type="EMBL" id="FSQZ01000001">
    <property type="protein sequence ID" value="SIN69151.1"/>
    <property type="molecule type" value="Genomic_DNA"/>
</dbReference>
<gene>
    <name evidence="7" type="primary">aroA</name>
    <name evidence="9" type="ORF">SAMN05444368_1225</name>
</gene>
<organism evidence="9 10">
    <name type="scientific">Acetomicrobium flavidum</name>
    <dbReference type="NCBI Taxonomy" id="49896"/>
    <lineage>
        <taxon>Bacteria</taxon>
        <taxon>Thermotogati</taxon>
        <taxon>Synergistota</taxon>
        <taxon>Synergistia</taxon>
        <taxon>Synergistales</taxon>
        <taxon>Acetomicrobiaceae</taxon>
        <taxon>Acetomicrobium</taxon>
    </lineage>
</organism>
<accession>A0ABY1JDQ3</accession>
<evidence type="ECO:0000256" key="1">
    <source>
        <dbReference type="ARBA" id="ARBA00004811"/>
    </source>
</evidence>
<feature type="binding site" evidence="7">
    <location>
        <position position="20"/>
    </location>
    <ligand>
        <name>3-phosphoshikimate</name>
        <dbReference type="ChEBI" id="CHEBI:145989"/>
    </ligand>
</feature>
<dbReference type="HAMAP" id="MF_00210">
    <property type="entry name" value="EPSP_synth"/>
    <property type="match status" value="1"/>
</dbReference>
<dbReference type="InterPro" id="IPR013792">
    <property type="entry name" value="RNA3'P_cycl/enolpyr_Trfase_a/b"/>
</dbReference>
<feature type="binding site" evidence="7">
    <location>
        <position position="92"/>
    </location>
    <ligand>
        <name>phosphoenolpyruvate</name>
        <dbReference type="ChEBI" id="CHEBI:58702"/>
    </ligand>
</feature>
<dbReference type="InterPro" id="IPR001986">
    <property type="entry name" value="Enolpyruvate_Tfrase_dom"/>
</dbReference>
<feature type="binding site" evidence="7">
    <location>
        <position position="20"/>
    </location>
    <ligand>
        <name>phosphoenolpyruvate</name>
        <dbReference type="ChEBI" id="CHEBI:58702"/>
    </ligand>
</feature>
<comment type="function">
    <text evidence="7">Catalyzes the transfer of the enolpyruvyl moiety of phosphoenolpyruvate (PEP) to the 5-hydroxyl of shikimate-3-phosphate (S3P) to produce enolpyruvyl shikimate-3-phosphate and inorganic phosphate.</text>
</comment>
<comment type="catalytic activity">
    <reaction evidence="6">
        <text>3-phosphoshikimate + phosphoenolpyruvate = 5-O-(1-carboxyvinyl)-3-phosphoshikimate + phosphate</text>
        <dbReference type="Rhea" id="RHEA:21256"/>
        <dbReference type="ChEBI" id="CHEBI:43474"/>
        <dbReference type="ChEBI" id="CHEBI:57701"/>
        <dbReference type="ChEBI" id="CHEBI:58702"/>
        <dbReference type="ChEBI" id="CHEBI:145989"/>
        <dbReference type="EC" id="2.5.1.19"/>
    </reaction>
    <physiologicalReaction direction="left-to-right" evidence="6">
        <dbReference type="Rhea" id="RHEA:21257"/>
    </physiologicalReaction>
</comment>